<dbReference type="RefSeq" id="WP_130991612.1">
    <property type="nucleotide sequence ID" value="NZ_SISK01000009.1"/>
</dbReference>
<dbReference type="SUPFAM" id="SSF51126">
    <property type="entry name" value="Pectin lyase-like"/>
    <property type="match status" value="1"/>
</dbReference>
<reference evidence="1 2" key="1">
    <citation type="submission" date="2019-02" db="EMBL/GenBank/DDBJ databases">
        <title>Paracoccus subflavus sp. nov., isolated from marine sediment of the Pacific Ocean.</title>
        <authorList>
            <person name="Zhang G."/>
        </authorList>
    </citation>
    <scope>NUCLEOTIDE SEQUENCE [LARGE SCALE GENOMIC DNA]</scope>
    <source>
        <strain evidence="1 2">GY0581</strain>
    </source>
</reference>
<keyword evidence="2" id="KW-1185">Reference proteome</keyword>
<sequence>MKIDFNFAPDTKVTLAANGQTESVDLWSRAHKLFEGHAGRVNVYDAAMSSPSAGRTVLRSDGQTTVDLLDQTGPVEVSVALGNDRTGVIRAAPRAQQRGMHSGLFYWLAQEADGRFRIEPGRRHRKVYVSASAQAMTKAAIAAHAGVTETTVTAAWLAARPQYGGSVAMPIAMDAFNLLKNALWGGAKDGRSDWVMLERGYSYNIEWPANIKGESELHPIVVDAWGTGSRPHLATGAQWIKPGPRFMVWRNLQIRKAQPWYSYGTIFENCRMSEEENDLSRSGMITLREVGFHDIYRHTVEPAGATEWASHLNRKSGLYAAEFYNLMIDGCLCDMNGWKEGYDHARAATMPHPPSMYSHGFYLQYGSQGVHVRDSLFSRNASQGLQNRSGGQFERNLFLDNNIAAGLHSGTNLGPIHQFNNAIDLVAYGAGYKRVNDSEGGFDWGFDISGKMTGQIGCIVAHLADPENLTEVSTRITSRTPYNTNTLFSGNDCQVFNWVGKPNERVEGLDTTVLQQTTIQRFAGTKLGVARAALPDFVAYMRDAADGNSIGRTVREAVQWTKARFGQPILERTTPADLFFRPDPRTDGFRWDNRLNWSTGDLPGLNVADSVDLDGHSPLFGTLDCDIASLTSGGGTLDVTSGRLALGGLGDGLDATVRLSGQLWLGATSQPVTIRANGGRLALTGTVSNLALEARGNAEVLLGPDATVPAGKALVVSGQRVMAGWDGTGTATLTVAGMLEFRAGIAVATAGADWSQQVMDMGRRIQTATAQATIADYENRGSNTLNRTWLTDLTGTPQAGETFVYGIGLTANNTTNLDVEKIATVGAILSAGIPMLRVFRSGAIGDGLAEPTVTVSVVLATGSQVVIGRADLLAPGTYDLTGPGVTVTDQGAILPAGVTVTAGKLVLVL</sequence>
<organism evidence="1 2">
    <name type="scientific">Paracoccus subflavus</name>
    <dbReference type="NCBI Taxonomy" id="2528244"/>
    <lineage>
        <taxon>Bacteria</taxon>
        <taxon>Pseudomonadati</taxon>
        <taxon>Pseudomonadota</taxon>
        <taxon>Alphaproteobacteria</taxon>
        <taxon>Rhodobacterales</taxon>
        <taxon>Paracoccaceae</taxon>
        <taxon>Paracoccus</taxon>
    </lineage>
</organism>
<evidence type="ECO:0000313" key="2">
    <source>
        <dbReference type="Proteomes" id="UP000293520"/>
    </source>
</evidence>
<dbReference type="InterPro" id="IPR011050">
    <property type="entry name" value="Pectin_lyase_fold/virulence"/>
</dbReference>
<name>A0A4Q9G0W2_9RHOB</name>
<protein>
    <submittedName>
        <fullName evidence="1">Uncharacterized protein</fullName>
    </submittedName>
</protein>
<accession>A0A4Q9G0W2</accession>
<gene>
    <name evidence="1" type="ORF">EYE42_12255</name>
</gene>
<proteinExistence type="predicted"/>
<dbReference type="Proteomes" id="UP000293520">
    <property type="component" value="Unassembled WGS sequence"/>
</dbReference>
<evidence type="ECO:0000313" key="1">
    <source>
        <dbReference type="EMBL" id="TBN38659.1"/>
    </source>
</evidence>
<comment type="caution">
    <text evidence="1">The sequence shown here is derived from an EMBL/GenBank/DDBJ whole genome shotgun (WGS) entry which is preliminary data.</text>
</comment>
<dbReference type="EMBL" id="SISK01000009">
    <property type="protein sequence ID" value="TBN38659.1"/>
    <property type="molecule type" value="Genomic_DNA"/>
</dbReference>
<dbReference type="OrthoDB" id="7796425at2"/>
<dbReference type="AlphaFoldDB" id="A0A4Q9G0W2"/>